<accession>A0A6F8Y472</accession>
<evidence type="ECO:0000313" key="1">
    <source>
        <dbReference type="EMBL" id="BCB80912.1"/>
    </source>
</evidence>
<proteinExistence type="predicted"/>
<evidence type="ECO:0000313" key="2">
    <source>
        <dbReference type="Proteomes" id="UP000502508"/>
    </source>
</evidence>
<dbReference type="Proteomes" id="UP000502508">
    <property type="component" value="Chromosome"/>
</dbReference>
<gene>
    <name evidence="1" type="ORF">Pflav_073220</name>
</gene>
<sequence>MYARLQTTRDVLNGPDTEALRAQVTEMISGHPGFAGLFLLEQLGIGWGAMVTLWQTRQDAVLASERSAARGPRPITLHSDDIYEVEEDWPGLAAGERPEAATLLYFDGPLSAARIEAARFASRERILPATRDLPGRVRTLVLFDPEEAKSAVVTLAATMPALEAIGQAAMGTELLPGEDPALLTGPDRFEVCRVVGYVTEPAPAV</sequence>
<reference evidence="1 2" key="1">
    <citation type="submission" date="2020-03" db="EMBL/GenBank/DDBJ databases">
        <title>Whole genome shotgun sequence of Phytohabitans flavus NBRC 107702.</title>
        <authorList>
            <person name="Komaki H."/>
            <person name="Tamura T."/>
        </authorList>
    </citation>
    <scope>NUCLEOTIDE SEQUENCE [LARGE SCALE GENOMIC DNA]</scope>
    <source>
        <strain evidence="1 2">NBRC 107702</strain>
    </source>
</reference>
<reference evidence="1 2" key="2">
    <citation type="submission" date="2020-03" db="EMBL/GenBank/DDBJ databases">
        <authorList>
            <person name="Ichikawa N."/>
            <person name="Kimura A."/>
            <person name="Kitahashi Y."/>
            <person name="Uohara A."/>
        </authorList>
    </citation>
    <scope>NUCLEOTIDE SEQUENCE [LARGE SCALE GENOMIC DNA]</scope>
    <source>
        <strain evidence="1 2">NBRC 107702</strain>
    </source>
</reference>
<name>A0A6F8Y472_9ACTN</name>
<dbReference type="RefSeq" id="WP_173040932.1">
    <property type="nucleotide sequence ID" value="NZ_AP022870.1"/>
</dbReference>
<dbReference type="KEGG" id="pfla:Pflav_073220"/>
<keyword evidence="2" id="KW-1185">Reference proteome</keyword>
<organism evidence="1 2">
    <name type="scientific">Phytohabitans flavus</name>
    <dbReference type="NCBI Taxonomy" id="1076124"/>
    <lineage>
        <taxon>Bacteria</taxon>
        <taxon>Bacillati</taxon>
        <taxon>Actinomycetota</taxon>
        <taxon>Actinomycetes</taxon>
        <taxon>Micromonosporales</taxon>
        <taxon>Micromonosporaceae</taxon>
    </lineage>
</organism>
<dbReference type="AlphaFoldDB" id="A0A6F8Y472"/>
<evidence type="ECO:0008006" key="3">
    <source>
        <dbReference type="Google" id="ProtNLM"/>
    </source>
</evidence>
<dbReference type="EMBL" id="AP022870">
    <property type="protein sequence ID" value="BCB80912.1"/>
    <property type="molecule type" value="Genomic_DNA"/>
</dbReference>
<protein>
    <recommendedName>
        <fullName evidence="3">ABM domain-containing protein</fullName>
    </recommendedName>
</protein>